<evidence type="ECO:0000313" key="14">
    <source>
        <dbReference type="Proteomes" id="UP000194280"/>
    </source>
</evidence>
<dbReference type="GO" id="GO:0015986">
    <property type="term" value="P:proton motive force-driven ATP synthesis"/>
    <property type="evidence" value="ECO:0007669"/>
    <property type="project" value="InterPro"/>
</dbReference>
<dbReference type="InterPro" id="IPR036228">
    <property type="entry name" value="ATP_synth_F0_dsu_sf_mt"/>
</dbReference>
<dbReference type="EMBL" id="MUNK01000267">
    <property type="protein sequence ID" value="OTA23954.1"/>
    <property type="molecule type" value="Genomic_DNA"/>
</dbReference>
<dbReference type="PANTHER" id="PTHR12700">
    <property type="entry name" value="ATP SYNTHASE SUBUNIT D, MITOCHONDRIAL"/>
    <property type="match status" value="1"/>
</dbReference>
<dbReference type="STRING" id="1157616.A0A1Z5ST08"/>
<keyword evidence="11" id="KW-0066">ATP synthesis</keyword>
<keyword evidence="8" id="KW-0406">Ion transport</keyword>
<dbReference type="InterPro" id="IPR008689">
    <property type="entry name" value="ATP_synth_F0_dsu_mt"/>
</dbReference>
<evidence type="ECO:0000256" key="3">
    <source>
        <dbReference type="ARBA" id="ARBA00021688"/>
    </source>
</evidence>
<dbReference type="SUPFAM" id="SSF161065">
    <property type="entry name" value="ATP synthase D chain-like"/>
    <property type="match status" value="1"/>
</dbReference>
<keyword evidence="9" id="KW-0496">Mitochondrion</keyword>
<gene>
    <name evidence="13" type="ORF">BTJ68_12936</name>
</gene>
<keyword evidence="5" id="KW-0138">CF(0)</keyword>
<keyword evidence="10" id="KW-0472">Membrane</keyword>
<evidence type="ECO:0000256" key="8">
    <source>
        <dbReference type="ARBA" id="ARBA00023065"/>
    </source>
</evidence>
<proteinExistence type="inferred from homology"/>
<feature type="coiled-coil region" evidence="12">
    <location>
        <begin position="152"/>
        <end position="179"/>
    </location>
</feature>
<dbReference type="GO" id="GO:0005743">
    <property type="term" value="C:mitochondrial inner membrane"/>
    <property type="evidence" value="ECO:0007669"/>
    <property type="project" value="UniProtKB-SubCell"/>
</dbReference>
<dbReference type="GO" id="GO:0015078">
    <property type="term" value="F:proton transmembrane transporter activity"/>
    <property type="evidence" value="ECO:0007669"/>
    <property type="project" value="InterPro"/>
</dbReference>
<protein>
    <recommendedName>
        <fullName evidence="3">ATP synthase subunit d, mitochondrial</fullName>
    </recommendedName>
</protein>
<dbReference type="Proteomes" id="UP000194280">
    <property type="component" value="Unassembled WGS sequence"/>
</dbReference>
<dbReference type="GO" id="GO:0045259">
    <property type="term" value="C:proton-transporting ATP synthase complex"/>
    <property type="evidence" value="ECO:0007669"/>
    <property type="project" value="UniProtKB-KW"/>
</dbReference>
<dbReference type="Pfam" id="PF05873">
    <property type="entry name" value="Mt_ATP-synt_D"/>
    <property type="match status" value="1"/>
</dbReference>
<keyword evidence="14" id="KW-1185">Reference proteome</keyword>
<evidence type="ECO:0000256" key="6">
    <source>
        <dbReference type="ARBA" id="ARBA00022781"/>
    </source>
</evidence>
<dbReference type="InParanoid" id="A0A1Z5ST08"/>
<dbReference type="Gene3D" id="6.10.280.70">
    <property type="match status" value="1"/>
</dbReference>
<dbReference type="FunCoup" id="A0A1Z5ST08">
    <property type="interactions" value="819"/>
</dbReference>
<evidence type="ECO:0000256" key="10">
    <source>
        <dbReference type="ARBA" id="ARBA00023136"/>
    </source>
</evidence>
<evidence type="ECO:0000256" key="7">
    <source>
        <dbReference type="ARBA" id="ARBA00022792"/>
    </source>
</evidence>
<comment type="caution">
    <text evidence="13">The sequence shown here is derived from an EMBL/GenBank/DDBJ whole genome shotgun (WGS) entry which is preliminary data.</text>
</comment>
<keyword evidence="7" id="KW-0999">Mitochondrion inner membrane</keyword>
<evidence type="ECO:0000313" key="13">
    <source>
        <dbReference type="EMBL" id="OTA23954.1"/>
    </source>
</evidence>
<name>A0A1Z5ST08_HORWE</name>
<evidence type="ECO:0000256" key="1">
    <source>
        <dbReference type="ARBA" id="ARBA00004273"/>
    </source>
</evidence>
<evidence type="ECO:0000256" key="9">
    <source>
        <dbReference type="ARBA" id="ARBA00023128"/>
    </source>
</evidence>
<keyword evidence="4" id="KW-0813">Transport</keyword>
<keyword evidence="12" id="KW-0175">Coiled coil</keyword>
<evidence type="ECO:0000256" key="11">
    <source>
        <dbReference type="ARBA" id="ARBA00023310"/>
    </source>
</evidence>
<organism evidence="13 14">
    <name type="scientific">Hortaea werneckii EXF-2000</name>
    <dbReference type="NCBI Taxonomy" id="1157616"/>
    <lineage>
        <taxon>Eukaryota</taxon>
        <taxon>Fungi</taxon>
        <taxon>Dikarya</taxon>
        <taxon>Ascomycota</taxon>
        <taxon>Pezizomycotina</taxon>
        <taxon>Dothideomycetes</taxon>
        <taxon>Dothideomycetidae</taxon>
        <taxon>Mycosphaerellales</taxon>
        <taxon>Teratosphaeriaceae</taxon>
        <taxon>Hortaea</taxon>
    </lineage>
</organism>
<evidence type="ECO:0000256" key="4">
    <source>
        <dbReference type="ARBA" id="ARBA00022448"/>
    </source>
</evidence>
<comment type="subcellular location">
    <subcellularLocation>
        <location evidence="1">Mitochondrion inner membrane</location>
    </subcellularLocation>
</comment>
<dbReference type="VEuPathDB" id="FungiDB:BTJ68_12936"/>
<evidence type="ECO:0000256" key="2">
    <source>
        <dbReference type="ARBA" id="ARBA00006842"/>
    </source>
</evidence>
<reference evidence="13 14" key="1">
    <citation type="submission" date="2017-01" db="EMBL/GenBank/DDBJ databases">
        <title>The recent genome duplication of the halophilic yeast Hortaea werneckii: insights from long-read sequencing.</title>
        <authorList>
            <person name="Sinha S."/>
            <person name="Flibotte S."/>
            <person name="Neira M."/>
            <person name="Lenassi M."/>
            <person name="Gostincar C."/>
            <person name="Stajich J.E."/>
            <person name="Nislow C.E."/>
        </authorList>
    </citation>
    <scope>NUCLEOTIDE SEQUENCE [LARGE SCALE GENOMIC DNA]</scope>
    <source>
        <strain evidence="13 14">EXF-2000</strain>
    </source>
</reference>
<evidence type="ECO:0000256" key="5">
    <source>
        <dbReference type="ARBA" id="ARBA00022547"/>
    </source>
</evidence>
<dbReference type="OrthoDB" id="35799at2759"/>
<accession>A0A1Z5ST08</accession>
<dbReference type="AlphaFoldDB" id="A0A1Z5ST08"/>
<comment type="similarity">
    <text evidence="2">Belongs to the ATPase d subunit family.</text>
</comment>
<sequence length="225" mass="25387">MQVVHHQRDSARARVPEGRVLPSWFEAQQPHLLCDRHCPPSPLSKSIQTITMAAARTAVQKLDWAALPQKLGLRGSTAQSLQTFKKRHDDARRRVQVLSEQPQTVDFGHYRSILKNQAIVDDIEKQMSSFQVKKYDVQRQIKSIEAFEAQAVKSAEETKGKVDAELKDLEATLKNIESARPFEDLTVDEVVAARPEIDEKVSSLISKGRWGVPGYNEKFGNMSVL</sequence>
<evidence type="ECO:0000256" key="12">
    <source>
        <dbReference type="SAM" id="Coils"/>
    </source>
</evidence>
<keyword evidence="6" id="KW-0375">Hydrogen ion transport</keyword>